<organism evidence="1 2">
    <name type="scientific">Skermania pinensis</name>
    <dbReference type="NCBI Taxonomy" id="39122"/>
    <lineage>
        <taxon>Bacteria</taxon>
        <taxon>Bacillati</taxon>
        <taxon>Actinomycetota</taxon>
        <taxon>Actinomycetes</taxon>
        <taxon>Mycobacteriales</taxon>
        <taxon>Gordoniaceae</taxon>
        <taxon>Skermania</taxon>
    </lineage>
</organism>
<dbReference type="NCBIfam" id="TIGR04088">
    <property type="entry name" value="cognate_SipW"/>
    <property type="match status" value="1"/>
</dbReference>
<dbReference type="InterPro" id="IPR023833">
    <property type="entry name" value="Signal_pept_SipW-depend-type"/>
</dbReference>
<name>A0ABX8SGH0_9ACTN</name>
<dbReference type="InterPro" id="IPR024006">
    <property type="entry name" value="Alt_signal_exp_actinobact"/>
</dbReference>
<dbReference type="Proteomes" id="UP000887023">
    <property type="component" value="Chromosome"/>
</dbReference>
<gene>
    <name evidence="1" type="ORF">KV203_05160</name>
</gene>
<evidence type="ECO:0000313" key="1">
    <source>
        <dbReference type="EMBL" id="QXQ14776.1"/>
    </source>
</evidence>
<dbReference type="RefSeq" id="WP_066474353.1">
    <property type="nucleotide sequence ID" value="NZ_CBCRUZ010000014.1"/>
</dbReference>
<reference evidence="1" key="1">
    <citation type="submission" date="2021-07" db="EMBL/GenBank/DDBJ databases">
        <title>Candidatus Kaistella beijingensis sp. nov. isolated from a municipal wastewater treatment plant is involved in sludge foaming.</title>
        <authorList>
            <person name="Song Y."/>
            <person name="Liu S.-J."/>
        </authorList>
    </citation>
    <scope>NUCLEOTIDE SEQUENCE</scope>
    <source>
        <strain evidence="1">DSM 43998</strain>
    </source>
</reference>
<sequence>MNQKVKGAMAAAAGGILLLGGLGSYALWEDSENIGGGPISSGELSIDPVGTPTWEDVSDITPGPIADISNFLIVPGDVLEYHASYMIAASGDNLKATLTADQAGITGDPALLAHVSSELAVTGLADGGSAGVYTVTDADAGSAIDVVVTLTFDRDTPDQVAQNEAINLADFNLALQQVRP</sequence>
<accession>A0ABX8SGH0</accession>
<dbReference type="EMBL" id="CP079105">
    <property type="protein sequence ID" value="QXQ14776.1"/>
    <property type="molecule type" value="Genomic_DNA"/>
</dbReference>
<proteinExistence type="predicted"/>
<evidence type="ECO:0000313" key="2">
    <source>
        <dbReference type="Proteomes" id="UP000887023"/>
    </source>
</evidence>
<protein>
    <submittedName>
        <fullName evidence="1">Alternate-type signal peptide domain-containing protein</fullName>
    </submittedName>
</protein>
<keyword evidence="2" id="KW-1185">Reference proteome</keyword>
<dbReference type="NCBIfam" id="TIGR04089">
    <property type="entry name" value="exp_by_SipW_III"/>
    <property type="match status" value="1"/>
</dbReference>